<dbReference type="Gene3D" id="2.10.110.10">
    <property type="entry name" value="Cysteine Rich Protein"/>
    <property type="match status" value="3"/>
</dbReference>
<name>A0A8B7NCC8_HYAAZ</name>
<dbReference type="FunFam" id="2.10.110.10:FF:000005">
    <property type="entry name" value="Testin isoform 1"/>
    <property type="match status" value="1"/>
</dbReference>
<dbReference type="PROSITE" id="PS50023">
    <property type="entry name" value="LIM_DOMAIN_2"/>
    <property type="match status" value="2"/>
</dbReference>
<dbReference type="Pfam" id="PF06297">
    <property type="entry name" value="PET"/>
    <property type="match status" value="1"/>
</dbReference>
<gene>
    <name evidence="10" type="primary">LOC108668528</name>
</gene>
<evidence type="ECO:0000256" key="5">
    <source>
        <dbReference type="PROSITE-ProRule" id="PRU00125"/>
    </source>
</evidence>
<dbReference type="CDD" id="cd09340">
    <property type="entry name" value="LIM1_Testin_like"/>
    <property type="match status" value="1"/>
</dbReference>
<dbReference type="InterPro" id="IPR010442">
    <property type="entry name" value="PET_domain"/>
</dbReference>
<evidence type="ECO:0000313" key="10">
    <source>
        <dbReference type="RefSeq" id="XP_018011252.1"/>
    </source>
</evidence>
<dbReference type="PANTHER" id="PTHR24211:SF22">
    <property type="entry name" value="TESTIN"/>
    <property type="match status" value="1"/>
</dbReference>
<evidence type="ECO:0000256" key="6">
    <source>
        <dbReference type="SAM" id="MobiDB-lite"/>
    </source>
</evidence>
<feature type="domain" description="LIM zinc-binding" evidence="7">
    <location>
        <begin position="862"/>
        <end position="927"/>
    </location>
</feature>
<feature type="domain" description="PET" evidence="8">
    <location>
        <begin position="121"/>
        <end position="233"/>
    </location>
</feature>
<dbReference type="SMART" id="SM00132">
    <property type="entry name" value="LIM"/>
    <property type="match status" value="3"/>
</dbReference>
<dbReference type="RefSeq" id="XP_018011252.1">
    <property type="nucleotide sequence ID" value="XM_018155763.2"/>
</dbReference>
<feature type="region of interest" description="Disordered" evidence="6">
    <location>
        <begin position="91"/>
        <end position="116"/>
    </location>
</feature>
<dbReference type="KEGG" id="hazt:108668528"/>
<feature type="compositionally biased region" description="Polar residues" evidence="6">
    <location>
        <begin position="97"/>
        <end position="109"/>
    </location>
</feature>
<keyword evidence="2" id="KW-0677">Repeat</keyword>
<dbReference type="GO" id="GO:0008270">
    <property type="term" value="F:zinc ion binding"/>
    <property type="evidence" value="ECO:0007669"/>
    <property type="project" value="InterPro"/>
</dbReference>
<dbReference type="Proteomes" id="UP000694843">
    <property type="component" value="Unplaced"/>
</dbReference>
<dbReference type="CDD" id="cd09341">
    <property type="entry name" value="LIM2_Testin_like"/>
    <property type="match status" value="1"/>
</dbReference>
<feature type="domain" description="LIM zinc-binding" evidence="7">
    <location>
        <begin position="928"/>
        <end position="989"/>
    </location>
</feature>
<sequence length="1070" mass="117571">MTERESVKPSRHDYIEKLEARLKRKARLAHEIGAGAPCMKCGDKCPGFELHFWKKICQNCRCSKDDHDIQDEDEDIGHIIIGKLFDRPDPLADEEQGNVTLQDQSSAASTGVPLQKKAKPKTATVLNLLDPKGPSTSLKFEWVPPNVDQKLAARYMTALPPEKRPVVGSDAAKERRQLLQQQIPLYDMDETHRCETMPSEELAQFKSHLEHIRTHVVGQGQVSEVHLAPKLLVGSLGRSSKAASFSPHEPEGENNTNQWGESNASYYGQKDPSLPDSRGNLPGGPNEVYGTQGRYGTPGYLQGTSEVVHGIHNTPKFNVRDNSVFTNDRGASGSDATHSNSSERTSRVPGIQDAPLPPYPWESKLGTSLAQTINEGEQQPGHFSDSRNNNYQTPNNRSSFMGDMLSQKLGDLSLQYSDSLAPRLHSADPNHATQGATYPHPAFAREASAKKLEVARPSLFLASSQVRANDSPEFSQLLVHRKDYGKPIADHRTGKPVVNPATGKPIVVGQQIIDPITNEPIIDCGKGIPIIMGQTVIDTNNGKPVLDPATGQPLKLGQPIYDPRSGKPIVDPSNSRSIILGQLIVDPITHKPIIDIATSQPYVMGQPILNPSTRTPITDPVYEQCYVMGQFSNNPANGLPIMNPLTAQPILMGQPIYTPAGEPLVYPSTGQLPIMGEPILDSTGHLVINPATNEPYLMGQPLVHPLTRQVLTDPLTHQPYYIGQPIVDPATGHMIINPESGEHHIMGPLVSDPAMGYQIMDPSTGKPIIDPNSGKPIPAGAIIAGLAASNRNNNAAGGSLQRPTEHGQQHLPYPAYRERLAGSSQLPTSEEVSVLLPHESNVLKGRQVVPDVGAGTHPSSPYNCQHCHEPMIPGDVAVICERAGPQKFWHPRCFVCHECGELLADMIYFWHGDHIYCGRHYHKVAEVPRCHGCDELIFSNSWTRADGHDWHLTHFTCFLCDKPLAGESYVPSDSGHPYCIPCHMIARAQTCETCELKIEPGSKQCQFRGYHFHASDECFCCHNCRKPLLGGKFKLVKNWMFCSQPCVDTCKLEIEKNPSTKFKHGETEEK</sequence>
<dbReference type="InterPro" id="IPR001781">
    <property type="entry name" value="Znf_LIM"/>
</dbReference>
<dbReference type="SUPFAM" id="SSF57716">
    <property type="entry name" value="Glucocorticoid receptor-like (DNA-binding domain)"/>
    <property type="match status" value="2"/>
</dbReference>
<feature type="region of interest" description="Disordered" evidence="6">
    <location>
        <begin position="319"/>
        <end position="354"/>
    </location>
</feature>
<evidence type="ECO:0000256" key="2">
    <source>
        <dbReference type="ARBA" id="ARBA00022737"/>
    </source>
</evidence>
<feature type="compositionally biased region" description="Polar residues" evidence="6">
    <location>
        <begin position="334"/>
        <end position="343"/>
    </location>
</feature>
<organism evidence="9 10">
    <name type="scientific">Hyalella azteca</name>
    <name type="common">Amphipod</name>
    <dbReference type="NCBI Taxonomy" id="294128"/>
    <lineage>
        <taxon>Eukaryota</taxon>
        <taxon>Metazoa</taxon>
        <taxon>Ecdysozoa</taxon>
        <taxon>Arthropoda</taxon>
        <taxon>Crustacea</taxon>
        <taxon>Multicrustacea</taxon>
        <taxon>Malacostraca</taxon>
        <taxon>Eumalacostraca</taxon>
        <taxon>Peracarida</taxon>
        <taxon>Amphipoda</taxon>
        <taxon>Senticaudata</taxon>
        <taxon>Talitrida</taxon>
        <taxon>Talitroidea</taxon>
        <taxon>Hyalellidae</taxon>
        <taxon>Hyalella</taxon>
    </lineage>
</organism>
<evidence type="ECO:0000259" key="7">
    <source>
        <dbReference type="PROSITE" id="PS50023"/>
    </source>
</evidence>
<accession>A0A8B7NCC8</accession>
<evidence type="ECO:0000256" key="1">
    <source>
        <dbReference type="ARBA" id="ARBA00022723"/>
    </source>
</evidence>
<evidence type="ECO:0000259" key="8">
    <source>
        <dbReference type="PROSITE" id="PS51303"/>
    </source>
</evidence>
<keyword evidence="4 5" id="KW-0440">LIM domain</keyword>
<evidence type="ECO:0000313" key="9">
    <source>
        <dbReference type="Proteomes" id="UP000694843"/>
    </source>
</evidence>
<dbReference type="InterPro" id="IPR047120">
    <property type="entry name" value="Pk/Esn/Tes"/>
</dbReference>
<dbReference type="PROSITE" id="PS51303">
    <property type="entry name" value="PET"/>
    <property type="match status" value="1"/>
</dbReference>
<reference evidence="10" key="1">
    <citation type="submission" date="2025-08" db="UniProtKB">
        <authorList>
            <consortium name="RefSeq"/>
        </authorList>
    </citation>
    <scope>IDENTIFICATION</scope>
    <source>
        <tissue evidence="10">Whole organism</tissue>
    </source>
</reference>
<proteinExistence type="predicted"/>
<dbReference type="PROSITE" id="PS00478">
    <property type="entry name" value="LIM_DOMAIN_1"/>
    <property type="match status" value="1"/>
</dbReference>
<keyword evidence="9" id="KW-1185">Reference proteome</keyword>
<dbReference type="Pfam" id="PF00412">
    <property type="entry name" value="LIM"/>
    <property type="match status" value="2"/>
</dbReference>
<keyword evidence="1 5" id="KW-0479">Metal-binding</keyword>
<feature type="region of interest" description="Disordered" evidence="6">
    <location>
        <begin position="240"/>
        <end position="296"/>
    </location>
</feature>
<keyword evidence="3 5" id="KW-0862">Zinc</keyword>
<dbReference type="OrthoDB" id="10069167at2759"/>
<evidence type="ECO:0000256" key="3">
    <source>
        <dbReference type="ARBA" id="ARBA00022833"/>
    </source>
</evidence>
<dbReference type="GeneID" id="108668528"/>
<dbReference type="AlphaFoldDB" id="A0A8B7NCC8"/>
<feature type="compositionally biased region" description="Polar residues" evidence="6">
    <location>
        <begin position="253"/>
        <end position="266"/>
    </location>
</feature>
<dbReference type="PANTHER" id="PTHR24211">
    <property type="entry name" value="LIM DOMAIN-CONTAINING PROTEIN"/>
    <property type="match status" value="1"/>
</dbReference>
<protein>
    <submittedName>
        <fullName evidence="10">Uncharacterized protein LOC108668528</fullName>
    </submittedName>
</protein>
<evidence type="ECO:0000256" key="4">
    <source>
        <dbReference type="ARBA" id="ARBA00023038"/>
    </source>
</evidence>